<dbReference type="PROSITE" id="PS00451">
    <property type="entry name" value="PATHOGENESIS_BETVI"/>
    <property type="match status" value="1"/>
</dbReference>
<dbReference type="PANTHER" id="PTHR31213:SF55">
    <property type="entry name" value="STRESS-INDUCED PROTEIN SAM22"/>
    <property type="match status" value="1"/>
</dbReference>
<keyword evidence="2" id="KW-0568">Pathogenesis-related protein</keyword>
<feature type="domain" description="Bet v I/Major latex protein" evidence="3">
    <location>
        <begin position="1"/>
        <end position="151"/>
    </location>
</feature>
<dbReference type="GO" id="GO:0010427">
    <property type="term" value="F:abscisic acid binding"/>
    <property type="evidence" value="ECO:0007669"/>
    <property type="project" value="InterPro"/>
</dbReference>
<accession>A0A2U1MET8</accession>
<evidence type="ECO:0000256" key="1">
    <source>
        <dbReference type="ARBA" id="ARBA00009744"/>
    </source>
</evidence>
<gene>
    <name evidence="4" type="ORF">CTI12_AA388450</name>
</gene>
<comment type="similarity">
    <text evidence="1 2">Belongs to the BetVI family.</text>
</comment>
<organism evidence="4 5">
    <name type="scientific">Artemisia annua</name>
    <name type="common">Sweet wormwood</name>
    <dbReference type="NCBI Taxonomy" id="35608"/>
    <lineage>
        <taxon>Eukaryota</taxon>
        <taxon>Viridiplantae</taxon>
        <taxon>Streptophyta</taxon>
        <taxon>Embryophyta</taxon>
        <taxon>Tracheophyta</taxon>
        <taxon>Spermatophyta</taxon>
        <taxon>Magnoliopsida</taxon>
        <taxon>eudicotyledons</taxon>
        <taxon>Gunneridae</taxon>
        <taxon>Pentapetalae</taxon>
        <taxon>asterids</taxon>
        <taxon>campanulids</taxon>
        <taxon>Asterales</taxon>
        <taxon>Asteraceae</taxon>
        <taxon>Asteroideae</taxon>
        <taxon>Anthemideae</taxon>
        <taxon>Artemisiinae</taxon>
        <taxon>Artemisia</taxon>
    </lineage>
</organism>
<sequence>MSTATIELEIPSTHPVEKVFKVFCDFETLAPKVNPAVFKSIKTIEGNGDVGTIREFQYGDGVPFSNGKLKVDVYDPSNFTYGFTFFEGDYLQDIAESITHLVKIVSAADGGSVYKHTITYNCKGNAKPSEEALNFEKGEFEKTGKAMEAYAAAHPELY</sequence>
<dbReference type="SUPFAM" id="SSF55961">
    <property type="entry name" value="Bet v1-like"/>
    <property type="match status" value="1"/>
</dbReference>
<evidence type="ECO:0000259" key="3">
    <source>
        <dbReference type="Pfam" id="PF00407"/>
    </source>
</evidence>
<dbReference type="Gene3D" id="3.30.530.20">
    <property type="match status" value="1"/>
</dbReference>
<dbReference type="GO" id="GO:0009738">
    <property type="term" value="P:abscisic acid-activated signaling pathway"/>
    <property type="evidence" value="ECO:0007669"/>
    <property type="project" value="InterPro"/>
</dbReference>
<evidence type="ECO:0000313" key="4">
    <source>
        <dbReference type="EMBL" id="PWA59769.1"/>
    </source>
</evidence>
<dbReference type="Pfam" id="PF00407">
    <property type="entry name" value="Bet_v_1"/>
    <property type="match status" value="1"/>
</dbReference>
<dbReference type="InterPro" id="IPR023393">
    <property type="entry name" value="START-like_dom_sf"/>
</dbReference>
<keyword evidence="5" id="KW-1185">Reference proteome</keyword>
<name>A0A2U1MET8_ARTAN</name>
<dbReference type="GO" id="GO:0004864">
    <property type="term" value="F:protein phosphatase inhibitor activity"/>
    <property type="evidence" value="ECO:0007669"/>
    <property type="project" value="InterPro"/>
</dbReference>
<reference evidence="4 5" key="1">
    <citation type="journal article" date="2018" name="Mol. Plant">
        <title>The genome of Artemisia annua provides insight into the evolution of Asteraceae family and artemisinin biosynthesis.</title>
        <authorList>
            <person name="Shen Q."/>
            <person name="Zhang L."/>
            <person name="Liao Z."/>
            <person name="Wang S."/>
            <person name="Yan T."/>
            <person name="Shi P."/>
            <person name="Liu M."/>
            <person name="Fu X."/>
            <person name="Pan Q."/>
            <person name="Wang Y."/>
            <person name="Lv Z."/>
            <person name="Lu X."/>
            <person name="Zhang F."/>
            <person name="Jiang W."/>
            <person name="Ma Y."/>
            <person name="Chen M."/>
            <person name="Hao X."/>
            <person name="Li L."/>
            <person name="Tang Y."/>
            <person name="Lv G."/>
            <person name="Zhou Y."/>
            <person name="Sun X."/>
            <person name="Brodelius P.E."/>
            <person name="Rose J.K.C."/>
            <person name="Tang K."/>
        </authorList>
    </citation>
    <scope>NUCLEOTIDE SEQUENCE [LARGE SCALE GENOMIC DNA]</scope>
    <source>
        <strain evidence="5">cv. Huhao1</strain>
        <tissue evidence="4">Leaf</tissue>
    </source>
</reference>
<protein>
    <submittedName>
        <fullName evidence="4">Bet v I domain-containing protein</fullName>
    </submittedName>
</protein>
<dbReference type="EMBL" id="PKPP01005535">
    <property type="protein sequence ID" value="PWA59769.1"/>
    <property type="molecule type" value="Genomic_DNA"/>
</dbReference>
<comment type="caution">
    <text evidence="4">The sequence shown here is derived from an EMBL/GenBank/DDBJ whole genome shotgun (WGS) entry which is preliminary data.</text>
</comment>
<dbReference type="GO" id="GO:0006952">
    <property type="term" value="P:defense response"/>
    <property type="evidence" value="ECO:0007669"/>
    <property type="project" value="UniProtKB-KW"/>
</dbReference>
<evidence type="ECO:0000256" key="2">
    <source>
        <dbReference type="RuleBase" id="RU000409"/>
    </source>
</evidence>
<dbReference type="CDD" id="cd07816">
    <property type="entry name" value="Bet_v1-like"/>
    <property type="match status" value="1"/>
</dbReference>
<dbReference type="PANTHER" id="PTHR31213">
    <property type="entry name" value="OS08G0374000 PROTEIN-RELATED"/>
    <property type="match status" value="1"/>
</dbReference>
<evidence type="ECO:0000313" key="5">
    <source>
        <dbReference type="Proteomes" id="UP000245207"/>
    </source>
</evidence>
<dbReference type="GO" id="GO:0038023">
    <property type="term" value="F:signaling receptor activity"/>
    <property type="evidence" value="ECO:0007669"/>
    <property type="project" value="InterPro"/>
</dbReference>
<dbReference type="AlphaFoldDB" id="A0A2U1MET8"/>
<dbReference type="InterPro" id="IPR000916">
    <property type="entry name" value="Bet_v_I/MLP"/>
</dbReference>
<proteinExistence type="inferred from homology"/>
<dbReference type="Proteomes" id="UP000245207">
    <property type="component" value="Unassembled WGS sequence"/>
</dbReference>
<dbReference type="FunFam" id="3.30.530.20:FF:000007">
    <property type="entry name" value="Major pollen allergen Bet v 1-A"/>
    <property type="match status" value="1"/>
</dbReference>
<keyword evidence="2" id="KW-0611">Plant defense</keyword>
<dbReference type="STRING" id="35608.A0A2U1MET8"/>
<dbReference type="OrthoDB" id="1879545at2759"/>
<dbReference type="InterPro" id="IPR050279">
    <property type="entry name" value="Plant_def-hormone_signal"/>
</dbReference>
<dbReference type="PRINTS" id="PR00634">
    <property type="entry name" value="BETALLERGEN"/>
</dbReference>
<dbReference type="GO" id="GO:0005737">
    <property type="term" value="C:cytoplasm"/>
    <property type="evidence" value="ECO:0007669"/>
    <property type="project" value="TreeGrafter"/>
</dbReference>
<dbReference type="InterPro" id="IPR024949">
    <property type="entry name" value="Bet_v_I_allergen"/>
</dbReference>
<dbReference type="GO" id="GO:0005634">
    <property type="term" value="C:nucleus"/>
    <property type="evidence" value="ECO:0007669"/>
    <property type="project" value="TreeGrafter"/>
</dbReference>